<evidence type="ECO:0000256" key="1">
    <source>
        <dbReference type="SAM" id="Coils"/>
    </source>
</evidence>
<dbReference type="STRING" id="305900.GV64_19370"/>
<organism evidence="4 5">
    <name type="scientific">Endozoicomonas elysicola</name>
    <dbReference type="NCBI Taxonomy" id="305900"/>
    <lineage>
        <taxon>Bacteria</taxon>
        <taxon>Pseudomonadati</taxon>
        <taxon>Pseudomonadota</taxon>
        <taxon>Gammaproteobacteria</taxon>
        <taxon>Oceanospirillales</taxon>
        <taxon>Endozoicomonadaceae</taxon>
        <taxon>Endozoicomonas</taxon>
    </lineage>
</organism>
<evidence type="ECO:0000256" key="2">
    <source>
        <dbReference type="SAM" id="MobiDB-lite"/>
    </source>
</evidence>
<feature type="transmembrane region" description="Helical" evidence="3">
    <location>
        <begin position="47"/>
        <end position="68"/>
    </location>
</feature>
<comment type="caution">
    <text evidence="4">The sequence shown here is derived from an EMBL/GenBank/DDBJ whole genome shotgun (WGS) entry which is preliminary data.</text>
</comment>
<keyword evidence="3" id="KW-0472">Membrane</keyword>
<proteinExistence type="predicted"/>
<gene>
    <name evidence="4" type="ORF">GV64_19370</name>
</gene>
<feature type="compositionally biased region" description="Polar residues" evidence="2">
    <location>
        <begin position="9"/>
        <end position="20"/>
    </location>
</feature>
<protein>
    <submittedName>
        <fullName evidence="4">Uncharacterized protein</fullName>
    </submittedName>
</protein>
<dbReference type="EMBL" id="JOJP01000001">
    <property type="protein sequence ID" value="KEI72600.1"/>
    <property type="molecule type" value="Genomic_DNA"/>
</dbReference>
<keyword evidence="1" id="KW-0175">Coiled coil</keyword>
<feature type="region of interest" description="Disordered" evidence="2">
    <location>
        <begin position="1"/>
        <end position="44"/>
    </location>
</feature>
<evidence type="ECO:0000256" key="3">
    <source>
        <dbReference type="SAM" id="Phobius"/>
    </source>
</evidence>
<dbReference type="Proteomes" id="UP000027997">
    <property type="component" value="Unassembled WGS sequence"/>
</dbReference>
<evidence type="ECO:0000313" key="5">
    <source>
        <dbReference type="Proteomes" id="UP000027997"/>
    </source>
</evidence>
<reference evidence="4 5" key="1">
    <citation type="submission" date="2014-06" db="EMBL/GenBank/DDBJ databases">
        <title>Whole Genome Sequences of Three Symbiotic Endozoicomonas Bacteria.</title>
        <authorList>
            <person name="Neave M.J."/>
            <person name="Apprill A."/>
            <person name="Voolstra C.R."/>
        </authorList>
    </citation>
    <scope>NUCLEOTIDE SEQUENCE [LARGE SCALE GENOMIC DNA]</scope>
    <source>
        <strain evidence="4 5">DSM 22380</strain>
    </source>
</reference>
<dbReference type="RefSeq" id="WP_020581247.1">
    <property type="nucleotide sequence ID" value="NZ_JOJP01000001.1"/>
</dbReference>
<keyword evidence="5" id="KW-1185">Reference proteome</keyword>
<name>A0A081KEM4_9GAMM</name>
<dbReference type="eggNOG" id="COG2959">
    <property type="taxonomic scope" value="Bacteria"/>
</dbReference>
<keyword evidence="3" id="KW-1133">Transmembrane helix</keyword>
<sequence length="268" mass="29702">MQEDKKIRQSSQDLSITAEQRPSRHRPAGNAPKSTGKPATTSKHSGAGYFVSGVLFVLLAGVTAGGYWQVTELQKTLADTRHELQQTRDQLGLVTGKVSETGETINQSDSIFRSELKVVNSEIRKLWDVSNKRNREWINENKEKIEQGAKKVDLAVKQSDAAKKSSEQVVSKLSEMDQMIKAITTEQLVANSDMTAHVEALKAEIDGLRNSLSAQQTVEQKIQASTQSQEELSKKLSAFQGQVSLRLQQLENTMRDLGNPKDKGLKIQ</sequence>
<feature type="coiled-coil region" evidence="1">
    <location>
        <begin position="191"/>
        <end position="218"/>
    </location>
</feature>
<accession>A0A081KEM4</accession>
<evidence type="ECO:0000313" key="4">
    <source>
        <dbReference type="EMBL" id="KEI72600.1"/>
    </source>
</evidence>
<keyword evidence="3" id="KW-0812">Transmembrane</keyword>
<dbReference type="AlphaFoldDB" id="A0A081KEM4"/>